<evidence type="ECO:0000313" key="3">
    <source>
        <dbReference type="Proteomes" id="UP000548304"/>
    </source>
</evidence>
<comment type="caution">
    <text evidence="2">The sequence shown here is derived from an EMBL/GenBank/DDBJ whole genome shotgun (WGS) entry which is preliminary data.</text>
</comment>
<dbReference type="AlphaFoldDB" id="A0A852Z2G1"/>
<reference evidence="2 3" key="1">
    <citation type="submission" date="2020-07" db="EMBL/GenBank/DDBJ databases">
        <title>Genomic Encyclopedia of Type Strains, Phase III (KMG-III): the genomes of soil and plant-associated and newly described type strains.</title>
        <authorList>
            <person name="Whitman W."/>
        </authorList>
    </citation>
    <scope>NUCLEOTIDE SEQUENCE [LARGE SCALE GENOMIC DNA]</scope>
    <source>
        <strain evidence="2 3">CECT 8576</strain>
    </source>
</reference>
<dbReference type="EMBL" id="JACBYW010000001">
    <property type="protein sequence ID" value="NYH77816.1"/>
    <property type="molecule type" value="Genomic_DNA"/>
</dbReference>
<feature type="compositionally biased region" description="Basic and acidic residues" evidence="1">
    <location>
        <begin position="9"/>
        <end position="21"/>
    </location>
</feature>
<gene>
    <name evidence="2" type="ORF">FHR84_001130</name>
</gene>
<keyword evidence="3" id="KW-1185">Reference proteome</keyword>
<accession>A0A852Z2G1</accession>
<protein>
    <submittedName>
        <fullName evidence="2">Uncharacterized protein</fullName>
    </submittedName>
</protein>
<organism evidence="2 3">
    <name type="scientific">Actinopolyspora biskrensis</name>
    <dbReference type="NCBI Taxonomy" id="1470178"/>
    <lineage>
        <taxon>Bacteria</taxon>
        <taxon>Bacillati</taxon>
        <taxon>Actinomycetota</taxon>
        <taxon>Actinomycetes</taxon>
        <taxon>Actinopolysporales</taxon>
        <taxon>Actinopolysporaceae</taxon>
        <taxon>Actinopolyspora</taxon>
    </lineage>
</organism>
<dbReference type="Proteomes" id="UP000548304">
    <property type="component" value="Unassembled WGS sequence"/>
</dbReference>
<evidence type="ECO:0000256" key="1">
    <source>
        <dbReference type="SAM" id="MobiDB-lite"/>
    </source>
</evidence>
<proteinExistence type="predicted"/>
<sequence>MYHSAKTAEQQHPEKELRETRISTPPPSEHPRTELDPEDSENDTVITLGYN</sequence>
<evidence type="ECO:0000313" key="2">
    <source>
        <dbReference type="EMBL" id="NYH77816.1"/>
    </source>
</evidence>
<name>A0A852Z2G1_9ACTN</name>
<feature type="region of interest" description="Disordered" evidence="1">
    <location>
        <begin position="1"/>
        <end position="51"/>
    </location>
</feature>